<evidence type="ECO:0000256" key="1">
    <source>
        <dbReference type="ARBA" id="ARBA00004141"/>
    </source>
</evidence>
<dbReference type="InterPro" id="IPR030457">
    <property type="entry name" value="ELO_CS"/>
</dbReference>
<accession>A0AAN5HXQ2</accession>
<gene>
    <name evidence="12" type="ORF">PMAYCL1PPCAC_15223</name>
</gene>
<comment type="pathway">
    <text evidence="2">Lipid metabolism; fatty acid biosynthesis.</text>
</comment>
<evidence type="ECO:0000313" key="12">
    <source>
        <dbReference type="EMBL" id="GMR45028.1"/>
    </source>
</evidence>
<dbReference type="GO" id="GO:0005789">
    <property type="term" value="C:endoplasmic reticulum membrane"/>
    <property type="evidence" value="ECO:0007669"/>
    <property type="project" value="TreeGrafter"/>
</dbReference>
<evidence type="ECO:0000256" key="9">
    <source>
        <dbReference type="ARBA" id="ARBA00023136"/>
    </source>
</evidence>
<keyword evidence="3 11" id="KW-0444">Lipid biosynthesis</keyword>
<dbReference type="GO" id="GO:0042761">
    <property type="term" value="P:very long-chain fatty acid biosynthetic process"/>
    <property type="evidence" value="ECO:0007669"/>
    <property type="project" value="TreeGrafter"/>
</dbReference>
<evidence type="ECO:0000256" key="5">
    <source>
        <dbReference type="ARBA" id="ARBA00022692"/>
    </source>
</evidence>
<evidence type="ECO:0000256" key="6">
    <source>
        <dbReference type="ARBA" id="ARBA00022832"/>
    </source>
</evidence>
<dbReference type="GO" id="GO:0019367">
    <property type="term" value="P:fatty acid elongation, saturated fatty acid"/>
    <property type="evidence" value="ECO:0007669"/>
    <property type="project" value="TreeGrafter"/>
</dbReference>
<dbReference type="Proteomes" id="UP001328107">
    <property type="component" value="Unassembled WGS sequence"/>
</dbReference>
<evidence type="ECO:0000256" key="3">
    <source>
        <dbReference type="ARBA" id="ARBA00022516"/>
    </source>
</evidence>
<name>A0AAN5HXQ2_9BILA</name>
<keyword evidence="8 11" id="KW-0443">Lipid metabolism</keyword>
<dbReference type="EC" id="2.3.1.199" evidence="11"/>
<dbReference type="GO" id="GO:0009922">
    <property type="term" value="F:fatty acid elongase activity"/>
    <property type="evidence" value="ECO:0007669"/>
    <property type="project" value="UniProtKB-EC"/>
</dbReference>
<feature type="transmembrane region" description="Helical" evidence="11">
    <location>
        <begin position="125"/>
        <end position="146"/>
    </location>
</feature>
<keyword evidence="13" id="KW-1185">Reference proteome</keyword>
<evidence type="ECO:0000256" key="8">
    <source>
        <dbReference type="ARBA" id="ARBA00023098"/>
    </source>
</evidence>
<dbReference type="GO" id="GO:0034626">
    <property type="term" value="P:fatty acid elongation, polyunsaturated fatty acid"/>
    <property type="evidence" value="ECO:0007669"/>
    <property type="project" value="TreeGrafter"/>
</dbReference>
<keyword evidence="6 11" id="KW-0276">Fatty acid metabolism</keyword>
<dbReference type="InterPro" id="IPR002076">
    <property type="entry name" value="ELO_fam"/>
</dbReference>
<feature type="transmembrane region" description="Helical" evidence="11">
    <location>
        <begin position="76"/>
        <end position="94"/>
    </location>
</feature>
<dbReference type="EMBL" id="BTRK01000004">
    <property type="protein sequence ID" value="GMR45028.1"/>
    <property type="molecule type" value="Genomic_DNA"/>
</dbReference>
<evidence type="ECO:0000256" key="11">
    <source>
        <dbReference type="RuleBase" id="RU361115"/>
    </source>
</evidence>
<keyword evidence="10 11" id="KW-0275">Fatty acid biosynthesis</keyword>
<dbReference type="GO" id="GO:0034625">
    <property type="term" value="P:fatty acid elongation, monounsaturated fatty acid"/>
    <property type="evidence" value="ECO:0007669"/>
    <property type="project" value="TreeGrafter"/>
</dbReference>
<dbReference type="GO" id="GO:0030148">
    <property type="term" value="P:sphingolipid biosynthetic process"/>
    <property type="evidence" value="ECO:0007669"/>
    <property type="project" value="TreeGrafter"/>
</dbReference>
<comment type="caution">
    <text evidence="12">The sequence shown here is derived from an EMBL/GenBank/DDBJ whole genome shotgun (WGS) entry which is preliminary data.</text>
</comment>
<dbReference type="AlphaFoldDB" id="A0AAN5HXQ2"/>
<evidence type="ECO:0000256" key="4">
    <source>
        <dbReference type="ARBA" id="ARBA00022679"/>
    </source>
</evidence>
<proteinExistence type="inferred from homology"/>
<keyword evidence="5 11" id="KW-0812">Transmembrane</keyword>
<dbReference type="PANTHER" id="PTHR11157">
    <property type="entry name" value="FATTY ACID ACYL TRANSFERASE-RELATED"/>
    <property type="match status" value="1"/>
</dbReference>
<dbReference type="Pfam" id="PF01151">
    <property type="entry name" value="ELO"/>
    <property type="match status" value="1"/>
</dbReference>
<comment type="similarity">
    <text evidence="11">Belongs to the ELO family.</text>
</comment>
<feature type="transmembrane region" description="Helical" evidence="11">
    <location>
        <begin position="207"/>
        <end position="227"/>
    </location>
</feature>
<sequence length="282" mass="33451">LLCRMLDWHRYNTVKFDTSELIGIATAKEFSYSRAQRFIKDHEVFTVQAIVMYLMAVFILKQFMNKRTPFTLDLPIRLWNITIAVLSGVCAAGMTEEFFTTLTQKGVNVALCSSSNTFFHGSTGYYLWMYHIIRLFEFTDTLFIILRKQPLLFIHWYHHALTLYVSWFSYARPSPLSRFGIYANSIIHTVMYTYFFLRASKVRLHPLFAKVITAAQILQFVLVFWSIAQPTVMKFALGMECELDSEMLFWSWFMDISYLYLFIDFYRSKYSEKKVEKQRKCE</sequence>
<organism evidence="12 13">
    <name type="scientific">Pristionchus mayeri</name>
    <dbReference type="NCBI Taxonomy" id="1317129"/>
    <lineage>
        <taxon>Eukaryota</taxon>
        <taxon>Metazoa</taxon>
        <taxon>Ecdysozoa</taxon>
        <taxon>Nematoda</taxon>
        <taxon>Chromadorea</taxon>
        <taxon>Rhabditida</taxon>
        <taxon>Rhabditina</taxon>
        <taxon>Diplogasteromorpha</taxon>
        <taxon>Diplogasteroidea</taxon>
        <taxon>Neodiplogasteridae</taxon>
        <taxon>Pristionchus</taxon>
    </lineage>
</organism>
<dbReference type="PROSITE" id="PS01188">
    <property type="entry name" value="ELO"/>
    <property type="match status" value="1"/>
</dbReference>
<dbReference type="PANTHER" id="PTHR11157:SF26">
    <property type="entry name" value="ELONGATION OF LONG CHAIN FATTY ACIDS PROTEIN 1"/>
    <property type="match status" value="1"/>
</dbReference>
<feature type="transmembrane region" description="Helical" evidence="11">
    <location>
        <begin position="247"/>
        <end position="266"/>
    </location>
</feature>
<evidence type="ECO:0000256" key="2">
    <source>
        <dbReference type="ARBA" id="ARBA00005194"/>
    </source>
</evidence>
<feature type="transmembrane region" description="Helical" evidence="11">
    <location>
        <begin position="45"/>
        <end position="64"/>
    </location>
</feature>
<feature type="transmembrane region" description="Helical" evidence="11">
    <location>
        <begin position="153"/>
        <end position="170"/>
    </location>
</feature>
<evidence type="ECO:0000256" key="10">
    <source>
        <dbReference type="ARBA" id="ARBA00023160"/>
    </source>
</evidence>
<evidence type="ECO:0000313" key="13">
    <source>
        <dbReference type="Proteomes" id="UP001328107"/>
    </source>
</evidence>
<comment type="subcellular location">
    <subcellularLocation>
        <location evidence="1">Membrane</location>
        <topology evidence="1">Multi-pass membrane protein</topology>
    </subcellularLocation>
</comment>
<protein>
    <recommendedName>
        <fullName evidence="11">Elongation of very long chain fatty acids protein</fullName>
        <ecNumber evidence="11">2.3.1.199</ecNumber>
    </recommendedName>
    <alternativeName>
        <fullName evidence="11">Very-long-chain 3-oxoacyl-CoA synthase</fullName>
    </alternativeName>
</protein>
<comment type="catalytic activity">
    <reaction evidence="11">
        <text>a very-long-chain acyl-CoA + malonyl-CoA + H(+) = a very-long-chain 3-oxoacyl-CoA + CO2 + CoA</text>
        <dbReference type="Rhea" id="RHEA:32727"/>
        <dbReference type="ChEBI" id="CHEBI:15378"/>
        <dbReference type="ChEBI" id="CHEBI:16526"/>
        <dbReference type="ChEBI" id="CHEBI:57287"/>
        <dbReference type="ChEBI" id="CHEBI:57384"/>
        <dbReference type="ChEBI" id="CHEBI:90725"/>
        <dbReference type="ChEBI" id="CHEBI:90736"/>
        <dbReference type="EC" id="2.3.1.199"/>
    </reaction>
</comment>
<keyword evidence="7 11" id="KW-1133">Transmembrane helix</keyword>
<evidence type="ECO:0000256" key="7">
    <source>
        <dbReference type="ARBA" id="ARBA00022989"/>
    </source>
</evidence>
<feature type="non-terminal residue" evidence="12">
    <location>
        <position position="1"/>
    </location>
</feature>
<reference evidence="13" key="1">
    <citation type="submission" date="2022-10" db="EMBL/GenBank/DDBJ databases">
        <title>Genome assembly of Pristionchus species.</title>
        <authorList>
            <person name="Yoshida K."/>
            <person name="Sommer R.J."/>
        </authorList>
    </citation>
    <scope>NUCLEOTIDE SEQUENCE [LARGE SCALE GENOMIC DNA]</scope>
    <source>
        <strain evidence="13">RS5460</strain>
    </source>
</reference>
<keyword evidence="4 11" id="KW-0808">Transferase</keyword>
<keyword evidence="9 11" id="KW-0472">Membrane</keyword>
<feature type="transmembrane region" description="Helical" evidence="11">
    <location>
        <begin position="176"/>
        <end position="195"/>
    </location>
</feature>